<dbReference type="RefSeq" id="WP_184113090.1">
    <property type="nucleotide sequence ID" value="NZ_JACHNY010000002.1"/>
</dbReference>
<sequence length="124" mass="13071">MSKIRLCAALWAMTTIILSFLLFLLPGGSAIVSAALTLSALVLAAPAPFLAKTRATRIRVALAAVIYVIGLGGAIVLGYLAEMQLMALGLIGLFALVGLGLAGWAWTTRNRRPKPGWAGYYDPQ</sequence>
<evidence type="ECO:0000313" key="2">
    <source>
        <dbReference type="EMBL" id="MBB4617377.1"/>
    </source>
</evidence>
<evidence type="ECO:0000256" key="1">
    <source>
        <dbReference type="SAM" id="Phobius"/>
    </source>
</evidence>
<reference evidence="2 3" key="1">
    <citation type="submission" date="2020-08" db="EMBL/GenBank/DDBJ databases">
        <title>Genomic Encyclopedia of Type Strains, Phase IV (KMG-IV): sequencing the most valuable type-strain genomes for metagenomic binning, comparative biology and taxonomic classification.</title>
        <authorList>
            <person name="Goeker M."/>
        </authorList>
    </citation>
    <scope>NUCLEOTIDE SEQUENCE [LARGE SCALE GENOMIC DNA]</scope>
    <source>
        <strain evidence="2 3">DSM 15867</strain>
    </source>
</reference>
<dbReference type="Proteomes" id="UP000574769">
    <property type="component" value="Unassembled WGS sequence"/>
</dbReference>
<name>A0A7W7AI12_9SPHN</name>
<protein>
    <submittedName>
        <fullName evidence="2">Uncharacterized protein</fullName>
    </submittedName>
</protein>
<feature type="transmembrane region" description="Helical" evidence="1">
    <location>
        <begin position="86"/>
        <end position="106"/>
    </location>
</feature>
<accession>A0A7W7AI12</accession>
<evidence type="ECO:0000313" key="3">
    <source>
        <dbReference type="Proteomes" id="UP000574769"/>
    </source>
</evidence>
<feature type="transmembrane region" description="Helical" evidence="1">
    <location>
        <begin position="7"/>
        <end position="25"/>
    </location>
</feature>
<gene>
    <name evidence="2" type="ORF">GGQ96_001497</name>
</gene>
<keyword evidence="1" id="KW-0472">Membrane</keyword>
<dbReference type="EMBL" id="JACHNY010000002">
    <property type="protein sequence ID" value="MBB4617377.1"/>
    <property type="molecule type" value="Genomic_DNA"/>
</dbReference>
<keyword evidence="1" id="KW-1133">Transmembrane helix</keyword>
<organism evidence="2 3">
    <name type="scientific">Sphingomonas abaci</name>
    <dbReference type="NCBI Taxonomy" id="237611"/>
    <lineage>
        <taxon>Bacteria</taxon>
        <taxon>Pseudomonadati</taxon>
        <taxon>Pseudomonadota</taxon>
        <taxon>Alphaproteobacteria</taxon>
        <taxon>Sphingomonadales</taxon>
        <taxon>Sphingomonadaceae</taxon>
        <taxon>Sphingomonas</taxon>
    </lineage>
</organism>
<feature type="transmembrane region" description="Helical" evidence="1">
    <location>
        <begin position="58"/>
        <end position="80"/>
    </location>
</feature>
<keyword evidence="1" id="KW-0812">Transmembrane</keyword>
<feature type="transmembrane region" description="Helical" evidence="1">
    <location>
        <begin position="31"/>
        <end position="51"/>
    </location>
</feature>
<comment type="caution">
    <text evidence="2">The sequence shown here is derived from an EMBL/GenBank/DDBJ whole genome shotgun (WGS) entry which is preliminary data.</text>
</comment>
<keyword evidence="3" id="KW-1185">Reference proteome</keyword>
<proteinExistence type="predicted"/>
<dbReference type="AlphaFoldDB" id="A0A7W7AI12"/>